<keyword evidence="3" id="KW-0547">Nucleotide-binding</keyword>
<dbReference type="GO" id="GO:0004816">
    <property type="term" value="F:asparagine-tRNA ligase activity"/>
    <property type="evidence" value="ECO:0007669"/>
    <property type="project" value="UniProtKB-EC"/>
</dbReference>
<dbReference type="GO" id="GO:0016740">
    <property type="term" value="F:transferase activity"/>
    <property type="evidence" value="ECO:0007669"/>
    <property type="project" value="UniProtKB-ARBA"/>
</dbReference>
<keyword evidence="1" id="KW-0963">Cytoplasm</keyword>
<evidence type="ECO:0000313" key="8">
    <source>
        <dbReference type="EMBL" id="KXT62324.1"/>
    </source>
</evidence>
<dbReference type="SUPFAM" id="SSF55681">
    <property type="entry name" value="Class II aaRS and biotin synthetases"/>
    <property type="match status" value="1"/>
</dbReference>
<evidence type="ECO:0000256" key="2">
    <source>
        <dbReference type="ARBA" id="ARBA00022598"/>
    </source>
</evidence>
<protein>
    <submittedName>
        <fullName evidence="8">Asparaginyl-tRNA synthetase</fullName>
        <ecNumber evidence="8">6.1.1.22</ecNumber>
    </submittedName>
</protein>
<keyword evidence="6 8" id="KW-0030">Aminoacyl-tRNA synthetase</keyword>
<dbReference type="PRINTS" id="PR01042">
    <property type="entry name" value="TRNASYNTHASP"/>
</dbReference>
<dbReference type="GO" id="GO:0006421">
    <property type="term" value="P:asparaginyl-tRNA aminoacylation"/>
    <property type="evidence" value="ECO:0007669"/>
    <property type="project" value="TreeGrafter"/>
</dbReference>
<keyword evidence="2 8" id="KW-0436">Ligase</keyword>
<dbReference type="Gene3D" id="3.30.930.10">
    <property type="entry name" value="Bira Bifunctional Protein, Domain 2"/>
    <property type="match status" value="1"/>
</dbReference>
<dbReference type="InterPro" id="IPR004364">
    <property type="entry name" value="Aa-tRNA-synt_II"/>
</dbReference>
<evidence type="ECO:0000256" key="1">
    <source>
        <dbReference type="ARBA" id="ARBA00022490"/>
    </source>
</evidence>
<organism evidence="8 9">
    <name type="scientific">Streptococcus gallolyticus</name>
    <dbReference type="NCBI Taxonomy" id="315405"/>
    <lineage>
        <taxon>Bacteria</taxon>
        <taxon>Bacillati</taxon>
        <taxon>Bacillota</taxon>
        <taxon>Bacilli</taxon>
        <taxon>Lactobacillales</taxon>
        <taxon>Streptococcaceae</taxon>
        <taxon>Streptococcus</taxon>
    </lineage>
</organism>
<dbReference type="GO" id="GO:0005524">
    <property type="term" value="F:ATP binding"/>
    <property type="evidence" value="ECO:0007669"/>
    <property type="project" value="UniProtKB-KW"/>
</dbReference>
<name>A0A139MFB7_9STRE</name>
<dbReference type="GO" id="GO:0140096">
    <property type="term" value="F:catalytic activity, acting on a protein"/>
    <property type="evidence" value="ECO:0007669"/>
    <property type="project" value="UniProtKB-ARBA"/>
</dbReference>
<dbReference type="EMBL" id="LQOF01000528">
    <property type="protein sequence ID" value="KXT62324.1"/>
    <property type="molecule type" value="Genomic_DNA"/>
</dbReference>
<keyword evidence="4" id="KW-0067">ATP-binding</keyword>
<dbReference type="InterPro" id="IPR045864">
    <property type="entry name" value="aa-tRNA-synth_II/BPL/LPL"/>
</dbReference>
<evidence type="ECO:0000259" key="7">
    <source>
        <dbReference type="Pfam" id="PF00152"/>
    </source>
</evidence>
<dbReference type="PANTHER" id="PTHR22594">
    <property type="entry name" value="ASPARTYL/LYSYL-TRNA SYNTHETASE"/>
    <property type="match status" value="1"/>
</dbReference>
<reference evidence="8 9" key="1">
    <citation type="submission" date="2016-01" db="EMBL/GenBank/DDBJ databases">
        <title>Highly variable Streptococcus oralis are common among viridans streptococci isolated from primates.</title>
        <authorList>
            <person name="Denapaite D."/>
            <person name="Rieger M."/>
            <person name="Koendgen S."/>
            <person name="Brueckner R."/>
            <person name="Ochigava I."/>
            <person name="Kappeler P."/>
            <person name="Maetz-Rensing K."/>
            <person name="Leendertz F."/>
            <person name="Hakenbeck R."/>
        </authorList>
    </citation>
    <scope>NUCLEOTIDE SEQUENCE [LARGE SCALE GENOMIC DNA]</scope>
    <source>
        <strain evidence="8 9">DD02</strain>
    </source>
</reference>
<comment type="caution">
    <text evidence="8">The sequence shown here is derived from an EMBL/GenBank/DDBJ whole genome shotgun (WGS) entry which is preliminary data.</text>
</comment>
<dbReference type="PATRIC" id="fig|315405.11.peg.2705"/>
<evidence type="ECO:0000256" key="4">
    <source>
        <dbReference type="ARBA" id="ARBA00022840"/>
    </source>
</evidence>
<dbReference type="InterPro" id="IPR002312">
    <property type="entry name" value="Asp/Asn-tRNA-synth_IIb"/>
</dbReference>
<dbReference type="EC" id="6.1.1.22" evidence="8"/>
<keyword evidence="5" id="KW-0648">Protein biosynthesis</keyword>
<feature type="domain" description="Aminoacyl-tRNA synthetase class II (D/K/N)" evidence="7">
    <location>
        <begin position="8"/>
        <end position="121"/>
    </location>
</feature>
<dbReference type="Proteomes" id="UP000070198">
    <property type="component" value="Unassembled WGS sequence"/>
</dbReference>
<gene>
    <name evidence="8" type="ORF">SGADD02_02279</name>
</gene>
<proteinExistence type="predicted"/>
<dbReference type="AlphaFoldDB" id="A0A139MFB7"/>
<evidence type="ECO:0000313" key="9">
    <source>
        <dbReference type="Proteomes" id="UP000070198"/>
    </source>
</evidence>
<evidence type="ECO:0000256" key="3">
    <source>
        <dbReference type="ARBA" id="ARBA00022741"/>
    </source>
</evidence>
<accession>A0A139MFB7</accession>
<dbReference type="PANTHER" id="PTHR22594:SF34">
    <property type="entry name" value="ASPARAGINE--TRNA LIGASE, MITOCHONDRIAL-RELATED"/>
    <property type="match status" value="1"/>
</dbReference>
<evidence type="ECO:0000256" key="6">
    <source>
        <dbReference type="ARBA" id="ARBA00023146"/>
    </source>
</evidence>
<sequence length="127" mass="14382">MKTWISNYFGVPTFVINYPASFKAFYMKPVPGNPERVLCADLLAPEGYGEIIGGSVREDNYDALVAKMDALEMDKSEYEFYLDLRKYGSVPHAGFGIGIERMVTFVAGTKHIREAIPFPRMLHRIKP</sequence>
<evidence type="ECO:0000256" key="5">
    <source>
        <dbReference type="ARBA" id="ARBA00022917"/>
    </source>
</evidence>
<dbReference type="Pfam" id="PF00152">
    <property type="entry name" value="tRNA-synt_2"/>
    <property type="match status" value="1"/>
</dbReference>